<keyword evidence="1" id="KW-0812">Transmembrane</keyword>
<dbReference type="AlphaFoldDB" id="A0A8R1EU46"/>
<evidence type="ECO:0000256" key="1">
    <source>
        <dbReference type="SAM" id="Phobius"/>
    </source>
</evidence>
<accession>A0A8R1EU46</accession>
<keyword evidence="1" id="KW-1133">Transmembrane helix</keyword>
<dbReference type="Proteomes" id="UP000005237">
    <property type="component" value="Unassembled WGS sequence"/>
</dbReference>
<evidence type="ECO:0000313" key="2">
    <source>
        <dbReference type="EnsemblMetazoa" id="CJA42647.1"/>
    </source>
</evidence>
<keyword evidence="3" id="KW-1185">Reference proteome</keyword>
<reference evidence="3" key="1">
    <citation type="submission" date="2010-08" db="EMBL/GenBank/DDBJ databases">
        <authorList>
            <consortium name="Caenorhabditis japonica Sequencing Consortium"/>
            <person name="Wilson R.K."/>
        </authorList>
    </citation>
    <scope>NUCLEOTIDE SEQUENCE [LARGE SCALE GENOMIC DNA]</scope>
    <source>
        <strain evidence="3">DF5081</strain>
    </source>
</reference>
<proteinExistence type="predicted"/>
<keyword evidence="1" id="KW-0472">Membrane</keyword>
<feature type="transmembrane region" description="Helical" evidence="1">
    <location>
        <begin position="43"/>
        <end position="64"/>
    </location>
</feature>
<evidence type="ECO:0000313" key="3">
    <source>
        <dbReference type="Proteomes" id="UP000005237"/>
    </source>
</evidence>
<name>A0A8R1EU46_CAEJA</name>
<protein>
    <submittedName>
        <fullName evidence="2">Uncharacterized protein</fullName>
    </submittedName>
</protein>
<sequence>MMPFALLCPTTSSFHDALSMWILAKPDRHAFPCFQPMPLSHQFFLLFLCFLTTATTADLMRTVYCANKCNDYLKVPEASIPKCERRHLQLNQCGTGEFCACFN</sequence>
<dbReference type="EnsemblMetazoa" id="CJA42647.1">
    <property type="protein sequence ID" value="CJA42647.1"/>
    <property type="gene ID" value="WBGene00218495"/>
</dbReference>
<reference evidence="2" key="2">
    <citation type="submission" date="2022-06" db="UniProtKB">
        <authorList>
            <consortium name="EnsemblMetazoa"/>
        </authorList>
    </citation>
    <scope>IDENTIFICATION</scope>
    <source>
        <strain evidence="2">DF5081</strain>
    </source>
</reference>
<organism evidence="2 3">
    <name type="scientific">Caenorhabditis japonica</name>
    <dbReference type="NCBI Taxonomy" id="281687"/>
    <lineage>
        <taxon>Eukaryota</taxon>
        <taxon>Metazoa</taxon>
        <taxon>Ecdysozoa</taxon>
        <taxon>Nematoda</taxon>
        <taxon>Chromadorea</taxon>
        <taxon>Rhabditida</taxon>
        <taxon>Rhabditina</taxon>
        <taxon>Rhabditomorpha</taxon>
        <taxon>Rhabditoidea</taxon>
        <taxon>Rhabditidae</taxon>
        <taxon>Peloderinae</taxon>
        <taxon>Caenorhabditis</taxon>
    </lineage>
</organism>